<feature type="compositionally biased region" description="Acidic residues" evidence="1">
    <location>
        <begin position="471"/>
        <end position="480"/>
    </location>
</feature>
<dbReference type="Proteomes" id="UP001162640">
    <property type="component" value="Unassembled WGS sequence"/>
</dbReference>
<name>A0A9W6ZGS5_9STRA</name>
<feature type="compositionally biased region" description="Acidic residues" evidence="1">
    <location>
        <begin position="313"/>
        <end position="335"/>
    </location>
</feature>
<dbReference type="EMBL" id="BLQM01000037">
    <property type="protein sequence ID" value="GMH54149.1"/>
    <property type="molecule type" value="Genomic_DNA"/>
</dbReference>
<evidence type="ECO:0000313" key="2">
    <source>
        <dbReference type="EMBL" id="GMH54149.1"/>
    </source>
</evidence>
<reference evidence="3" key="1">
    <citation type="journal article" date="2023" name="Commun. Biol.">
        <title>Genome analysis of Parmales, the sister group of diatoms, reveals the evolutionary specialization of diatoms from phago-mixotrophs to photoautotrophs.</title>
        <authorList>
            <person name="Ban H."/>
            <person name="Sato S."/>
            <person name="Yoshikawa S."/>
            <person name="Yamada K."/>
            <person name="Nakamura Y."/>
            <person name="Ichinomiya M."/>
            <person name="Sato N."/>
            <person name="Blanc-Mathieu R."/>
            <person name="Endo H."/>
            <person name="Kuwata A."/>
            <person name="Ogata H."/>
        </authorList>
    </citation>
    <scope>NUCLEOTIDE SEQUENCE [LARGE SCALE GENOMIC DNA]</scope>
</reference>
<feature type="region of interest" description="Disordered" evidence="1">
    <location>
        <begin position="290"/>
        <end position="356"/>
    </location>
</feature>
<organism evidence="2 3">
    <name type="scientific">Triparma laevis f. inornata</name>
    <dbReference type="NCBI Taxonomy" id="1714386"/>
    <lineage>
        <taxon>Eukaryota</taxon>
        <taxon>Sar</taxon>
        <taxon>Stramenopiles</taxon>
        <taxon>Ochrophyta</taxon>
        <taxon>Bolidophyceae</taxon>
        <taxon>Parmales</taxon>
        <taxon>Triparmaceae</taxon>
        <taxon>Triparma</taxon>
    </lineage>
</organism>
<evidence type="ECO:0000256" key="1">
    <source>
        <dbReference type="SAM" id="MobiDB-lite"/>
    </source>
</evidence>
<evidence type="ECO:0000313" key="3">
    <source>
        <dbReference type="Proteomes" id="UP001162640"/>
    </source>
</evidence>
<feature type="compositionally biased region" description="Low complexity" evidence="1">
    <location>
        <begin position="346"/>
        <end position="356"/>
    </location>
</feature>
<sequence>MKCDGEGTRSAYLEYEGWGEKNKDFQGKRFRFDHEVDSNFKMAAINRPTTATTLAFHQTSSITTSDNEDHSFSGILFPIKCTTSLPLESLNITSFSVRGSLGPMTIWKTKHPLDSTSDLNANAEHWVKVRTERGAKRRWATMRERTYLYLRKDPPPSRITLQKLTLSTPITLKPNQIFGVYIHSSQPGDTALIYDNYCGRGPIYTDDYLTMSSGHAHVSNRPFGKTSMWGWGSPWRNGRCFVGSLDYGLFILQRRTCIWATLPDEVIMYILNMCTYDWFNDTVGEIEGERGRKREAVVQRNSSADMRMQAEYYGEESEEEVEEEDEEYVPSDEESGGGGGGGGPQQGQQGQQQGQQGTTITLEDLIAFLNNPAARGHPLYAALAAQFPQYVQDEDEDDSDDEFVEAETGMTQVMEDLLPTAYEEVASDDDDDDEGDEAMPPPPPPVPPSVQRQDSTLRIEEEQMAMMEGDAGGDDDDDDE</sequence>
<accession>A0A9W6ZGS5</accession>
<feature type="compositionally biased region" description="Gly residues" evidence="1">
    <location>
        <begin position="336"/>
        <end position="345"/>
    </location>
</feature>
<feature type="compositionally biased region" description="Acidic residues" evidence="1">
    <location>
        <begin position="425"/>
        <end position="437"/>
    </location>
</feature>
<gene>
    <name evidence="2" type="ORF">TL16_g01614</name>
</gene>
<protein>
    <submittedName>
        <fullName evidence="2">Uncharacterized protein</fullName>
    </submittedName>
</protein>
<proteinExistence type="predicted"/>
<feature type="compositionally biased region" description="Pro residues" evidence="1">
    <location>
        <begin position="439"/>
        <end position="448"/>
    </location>
</feature>
<feature type="region of interest" description="Disordered" evidence="1">
    <location>
        <begin position="419"/>
        <end position="480"/>
    </location>
</feature>
<dbReference type="AlphaFoldDB" id="A0A9W6ZGS5"/>
<comment type="caution">
    <text evidence="2">The sequence shown here is derived from an EMBL/GenBank/DDBJ whole genome shotgun (WGS) entry which is preliminary data.</text>
</comment>